<evidence type="ECO:0000313" key="4">
    <source>
        <dbReference type="Proteomes" id="UP000297475"/>
    </source>
</evidence>
<dbReference type="Pfam" id="PF07963">
    <property type="entry name" value="N_methyl"/>
    <property type="match status" value="1"/>
</dbReference>
<evidence type="ECO:0000313" key="3">
    <source>
        <dbReference type="EMBL" id="TGG96076.1"/>
    </source>
</evidence>
<dbReference type="InterPro" id="IPR010055">
    <property type="entry name" value="T2SS_protein-GspJ"/>
</dbReference>
<keyword evidence="4" id="KW-1185">Reference proteome</keyword>
<name>A0A4Z0WJM3_9GAMM</name>
<comment type="caution">
    <text evidence="3">The sequence shown here is derived from an EMBL/GenBank/DDBJ whole genome shotgun (WGS) entry which is preliminary data.</text>
</comment>
<reference evidence="3 4" key="1">
    <citation type="submission" date="2019-04" db="EMBL/GenBank/DDBJ databases">
        <title>Natronospirillum operosus gen. nov., sp. nov., a haloalkaliphilic satellite isolated from decaying biomass of laboratory culture of cyanobacterium Geitlerinema sp. and proposal of Natronospirillaceae fam. nov. and Saccharospirillaceae fam. nov.</title>
        <authorList>
            <person name="Kevbrin V."/>
            <person name="Boltyanskaya Y."/>
            <person name="Koziaeva V."/>
            <person name="Grouzdev D.S."/>
            <person name="Park M."/>
            <person name="Cho J."/>
        </authorList>
    </citation>
    <scope>NUCLEOTIDE SEQUENCE [LARGE SCALE GENOMIC DNA]</scope>
    <source>
        <strain evidence="3 4">G-116</strain>
    </source>
</reference>
<gene>
    <name evidence="3" type="ORF">E4656_04295</name>
</gene>
<dbReference type="InterPro" id="IPR012902">
    <property type="entry name" value="N_methyl_site"/>
</dbReference>
<dbReference type="GO" id="GO:0015628">
    <property type="term" value="P:protein secretion by the type II secretion system"/>
    <property type="evidence" value="ECO:0007669"/>
    <property type="project" value="InterPro"/>
</dbReference>
<dbReference type="Pfam" id="PF11612">
    <property type="entry name" value="T2SSJ"/>
    <property type="match status" value="1"/>
</dbReference>
<dbReference type="Gene3D" id="3.10.610.10">
    <property type="entry name" value="GSPII I/J protein-like"/>
    <property type="match status" value="1"/>
</dbReference>
<protein>
    <recommendedName>
        <fullName evidence="2">Type II secretion system protein J</fullName>
    </recommendedName>
</protein>
<evidence type="ECO:0000256" key="1">
    <source>
        <dbReference type="ARBA" id="ARBA00011084"/>
    </source>
</evidence>
<dbReference type="EMBL" id="SRMF01000001">
    <property type="protein sequence ID" value="TGG96076.1"/>
    <property type="molecule type" value="Genomic_DNA"/>
</dbReference>
<dbReference type="AlphaFoldDB" id="A0A4Z0WJM3"/>
<proteinExistence type="inferred from homology"/>
<dbReference type="NCBIfam" id="TIGR02532">
    <property type="entry name" value="IV_pilin_GFxxxE"/>
    <property type="match status" value="1"/>
</dbReference>
<dbReference type="InterPro" id="IPR045584">
    <property type="entry name" value="Pilin-like"/>
</dbReference>
<dbReference type="Proteomes" id="UP000297475">
    <property type="component" value="Unassembled WGS sequence"/>
</dbReference>
<comment type="similarity">
    <text evidence="1">Belongs to the GSP J family.</text>
</comment>
<dbReference type="GO" id="GO:0015627">
    <property type="term" value="C:type II protein secretion system complex"/>
    <property type="evidence" value="ECO:0007669"/>
    <property type="project" value="InterPro"/>
</dbReference>
<organism evidence="3 4">
    <name type="scientific">Natronospirillum operosum</name>
    <dbReference type="NCBI Taxonomy" id="2759953"/>
    <lineage>
        <taxon>Bacteria</taxon>
        <taxon>Pseudomonadati</taxon>
        <taxon>Pseudomonadota</taxon>
        <taxon>Gammaproteobacteria</taxon>
        <taxon>Oceanospirillales</taxon>
        <taxon>Natronospirillaceae</taxon>
        <taxon>Natronospirillum</taxon>
    </lineage>
</organism>
<sequence length="236" mass="26885">MRGFTLMELMIALTVTVILAGGTLTLVSQFVTTRERVTERLHDLERLQAVQERLRQDLEQYTPQRPVADEFSNLQPALISNDQTLLELTRHGWLRSSIDPELRSDLQRVVYELVPISSERCRMGLTSEQWAQRDQLEGDCLLRRFRQHLEAEAENPWREQVVMAPLRDISLSFIGLDADGDQNSFEQWPPSDVIAGELPGSLRAIEVTLDGAGYGPARFLWNVPGRVLEDSDEESL</sequence>
<dbReference type="OrthoDB" id="9794345at2"/>
<evidence type="ECO:0000256" key="2">
    <source>
        <dbReference type="ARBA" id="ARBA00021539"/>
    </source>
</evidence>
<dbReference type="SUPFAM" id="SSF54523">
    <property type="entry name" value="Pili subunits"/>
    <property type="match status" value="1"/>
</dbReference>
<accession>A0A4Z0WJM3</accession>
<dbReference type="RefSeq" id="WP_135482264.1">
    <property type="nucleotide sequence ID" value="NZ_SRMF01000001.1"/>
</dbReference>